<evidence type="ECO:0000313" key="4">
    <source>
        <dbReference type="EMBL" id="MFD1521486.1"/>
    </source>
</evidence>
<evidence type="ECO:0000256" key="2">
    <source>
        <dbReference type="ARBA" id="ARBA00022598"/>
    </source>
</evidence>
<accession>A0ABW4F2U2</accession>
<evidence type="ECO:0000259" key="3">
    <source>
        <dbReference type="PROSITE" id="PS50160"/>
    </source>
</evidence>
<dbReference type="InterPro" id="IPR044119">
    <property type="entry name" value="Adenylation_LigC-like"/>
</dbReference>
<dbReference type="Proteomes" id="UP001597114">
    <property type="component" value="Unassembled WGS sequence"/>
</dbReference>
<name>A0ABW4F2U2_9PSEU</name>
<proteinExistence type="inferred from homology"/>
<keyword evidence="2" id="KW-0436">Ligase</keyword>
<organism evidence="4 5">
    <name type="scientific">Pseudonocardia yunnanensis</name>
    <dbReference type="NCBI Taxonomy" id="58107"/>
    <lineage>
        <taxon>Bacteria</taxon>
        <taxon>Bacillati</taxon>
        <taxon>Actinomycetota</taxon>
        <taxon>Actinomycetes</taxon>
        <taxon>Pseudonocardiales</taxon>
        <taxon>Pseudonocardiaceae</taxon>
        <taxon>Pseudonocardia</taxon>
    </lineage>
</organism>
<dbReference type="Gene3D" id="3.30.470.30">
    <property type="entry name" value="DNA ligase/mRNA capping enzyme"/>
    <property type="match status" value="1"/>
</dbReference>
<feature type="domain" description="ATP-dependent DNA ligase family profile" evidence="3">
    <location>
        <begin position="100"/>
        <end position="192"/>
    </location>
</feature>
<dbReference type="InterPro" id="IPR050191">
    <property type="entry name" value="ATP-dep_DNA_ligase"/>
</dbReference>
<dbReference type="RefSeq" id="WP_344722408.1">
    <property type="nucleotide sequence ID" value="NZ_BAAAUS010000012.1"/>
</dbReference>
<dbReference type="CDD" id="cd07905">
    <property type="entry name" value="Adenylation_DNA_ligase_LigC"/>
    <property type="match status" value="1"/>
</dbReference>
<keyword evidence="5" id="KW-1185">Reference proteome</keyword>
<dbReference type="PANTHER" id="PTHR45674">
    <property type="entry name" value="DNA LIGASE 1/3 FAMILY MEMBER"/>
    <property type="match status" value="1"/>
</dbReference>
<evidence type="ECO:0000256" key="1">
    <source>
        <dbReference type="ARBA" id="ARBA00007572"/>
    </source>
</evidence>
<reference evidence="5" key="1">
    <citation type="journal article" date="2019" name="Int. J. Syst. Evol. Microbiol.">
        <title>The Global Catalogue of Microorganisms (GCM) 10K type strain sequencing project: providing services to taxonomists for standard genome sequencing and annotation.</title>
        <authorList>
            <consortium name="The Broad Institute Genomics Platform"/>
            <consortium name="The Broad Institute Genome Sequencing Center for Infectious Disease"/>
            <person name="Wu L."/>
            <person name="Ma J."/>
        </authorList>
    </citation>
    <scope>NUCLEOTIDE SEQUENCE [LARGE SCALE GENOMIC DNA]</scope>
    <source>
        <strain evidence="5">CCM 7043</strain>
    </source>
</reference>
<dbReference type="SUPFAM" id="SSF56091">
    <property type="entry name" value="DNA ligase/mRNA capping enzyme, catalytic domain"/>
    <property type="match status" value="1"/>
</dbReference>
<comment type="caution">
    <text evidence="4">The sequence shown here is derived from an EMBL/GenBank/DDBJ whole genome shotgun (WGS) entry which is preliminary data.</text>
</comment>
<dbReference type="Pfam" id="PF01068">
    <property type="entry name" value="DNA_ligase_A_M"/>
    <property type="match status" value="1"/>
</dbReference>
<dbReference type="EMBL" id="JBHUCO010000036">
    <property type="protein sequence ID" value="MFD1521486.1"/>
    <property type="molecule type" value="Genomic_DNA"/>
</dbReference>
<sequence>MLRLPVQPMVARPASDLPTAGPWAFEPKFDGFRAIAIAEGRRVRLHSRQHRPLTRYFPEIVDGIAERFGGHVVLDGELVVCRADGLDFMALQHRLADPPHATAEAPATFVVFDVLAAGGTDLRAHPYRIRRALLLQLLDDAVPPLAVAPMTTDGHAARAWLTGHLDAGIEGVVAKRLDHGYLPSRRAWRKIKIRTSAEAVVGGALGPLNTPVALVLGRRDHAGRLRVAGRTGPLPRDARRAIGALLRTADERHPWPYVLPPARFGDAAPVEYTRVAPTVVVELNVDAAVDMMRGRPVWRHPATFRRVRHDLQADDL</sequence>
<evidence type="ECO:0000313" key="5">
    <source>
        <dbReference type="Proteomes" id="UP001597114"/>
    </source>
</evidence>
<dbReference type="InterPro" id="IPR012310">
    <property type="entry name" value="DNA_ligase_ATP-dep_cent"/>
</dbReference>
<dbReference type="PANTHER" id="PTHR45674:SF4">
    <property type="entry name" value="DNA LIGASE 1"/>
    <property type="match status" value="1"/>
</dbReference>
<comment type="similarity">
    <text evidence="1">Belongs to the ATP-dependent DNA ligase family.</text>
</comment>
<gene>
    <name evidence="4" type="ORF">ACFSJD_28580</name>
</gene>
<dbReference type="PROSITE" id="PS50160">
    <property type="entry name" value="DNA_LIGASE_A3"/>
    <property type="match status" value="1"/>
</dbReference>
<protein>
    <recommendedName>
        <fullName evidence="3">ATP-dependent DNA ligase family profile domain-containing protein</fullName>
    </recommendedName>
</protein>